<reference evidence="2 3" key="1">
    <citation type="submission" date="2024-09" db="EMBL/GenBank/DDBJ databases">
        <title>Nodulacao em especies de Leguminosae Basais da Amazonia e Caracterizacao dos Rizobios e Bacterias Associadas aos Nodulos.</title>
        <authorList>
            <person name="Jambeiro I.C.A."/>
            <person name="Lopes I.S."/>
            <person name="Aguiar E.R.G.R."/>
            <person name="Santos A.F.J."/>
            <person name="Dos Santos J.M.F."/>
            <person name="Gross E."/>
        </authorList>
    </citation>
    <scope>NUCLEOTIDE SEQUENCE [LARGE SCALE GENOMIC DNA]</scope>
    <source>
        <strain evidence="2 3">BRUESC1165</strain>
    </source>
</reference>
<feature type="domain" description="(S)-ureidoglycine aminohydrolase cupin" evidence="1">
    <location>
        <begin position="163"/>
        <end position="232"/>
    </location>
</feature>
<protein>
    <submittedName>
        <fullName evidence="2">Cupin domain-containing protein</fullName>
    </submittedName>
</protein>
<evidence type="ECO:0000313" key="3">
    <source>
        <dbReference type="Proteomes" id="UP001593940"/>
    </source>
</evidence>
<accession>A0ABV6Y772</accession>
<dbReference type="PANTHER" id="PTHR40943:SF1">
    <property type="entry name" value="CYTOPLASMIC PROTEIN"/>
    <property type="match status" value="1"/>
</dbReference>
<keyword evidence="3" id="KW-1185">Reference proteome</keyword>
<evidence type="ECO:0000259" key="1">
    <source>
        <dbReference type="Pfam" id="PF05899"/>
    </source>
</evidence>
<dbReference type="RefSeq" id="WP_377029628.1">
    <property type="nucleotide sequence ID" value="NZ_JBHOMY010000026.1"/>
</dbReference>
<evidence type="ECO:0000313" key="2">
    <source>
        <dbReference type="EMBL" id="MFC1457113.1"/>
    </source>
</evidence>
<gene>
    <name evidence="2" type="ORF">ACETIH_10355</name>
</gene>
<dbReference type="InterPro" id="IPR008579">
    <property type="entry name" value="UGlyAH_Cupin_dom"/>
</dbReference>
<dbReference type="Pfam" id="PF05899">
    <property type="entry name" value="Cupin_3"/>
    <property type="match status" value="1"/>
</dbReference>
<dbReference type="EMBL" id="JBHOMY010000026">
    <property type="protein sequence ID" value="MFC1457113.1"/>
    <property type="molecule type" value="Genomic_DNA"/>
</dbReference>
<dbReference type="InterPro" id="IPR014710">
    <property type="entry name" value="RmlC-like_jellyroll"/>
</dbReference>
<dbReference type="Proteomes" id="UP001593940">
    <property type="component" value="Unassembled WGS sequence"/>
</dbReference>
<dbReference type="SUPFAM" id="SSF51182">
    <property type="entry name" value="RmlC-like cupins"/>
    <property type="match status" value="2"/>
</dbReference>
<organism evidence="2 3">
    <name type="scientific">Microvirga arabica</name>
    <dbReference type="NCBI Taxonomy" id="1128671"/>
    <lineage>
        <taxon>Bacteria</taxon>
        <taxon>Pseudomonadati</taxon>
        <taxon>Pseudomonadota</taxon>
        <taxon>Alphaproteobacteria</taxon>
        <taxon>Hyphomicrobiales</taxon>
        <taxon>Methylobacteriaceae</taxon>
        <taxon>Microvirga</taxon>
    </lineage>
</organism>
<dbReference type="InterPro" id="IPR011051">
    <property type="entry name" value="RmlC_Cupin_sf"/>
</dbReference>
<comment type="caution">
    <text evidence="2">The sequence shown here is derived from an EMBL/GenBank/DDBJ whole genome shotgun (WGS) entry which is preliminary data.</text>
</comment>
<name>A0ABV6Y772_9HYPH</name>
<proteinExistence type="predicted"/>
<dbReference type="PANTHER" id="PTHR40943">
    <property type="entry name" value="CYTOPLASMIC PROTEIN-RELATED"/>
    <property type="match status" value="1"/>
</dbReference>
<dbReference type="Gene3D" id="2.60.120.10">
    <property type="entry name" value="Jelly Rolls"/>
    <property type="match status" value="2"/>
</dbReference>
<sequence>MYPTYTDLRASAPNASTIAQNDPVNGADPFAPFRQSLAIDDPNLDVGWCLLPAGEGVADDAPQHELLVVLDGEINIEGREGGASLRAGCSLIVPKGGSFRWSVGDQAKLVFMRYLAEDAQGGAGLVFVDPKVPLSPSGSPAAELLLSDTPSCRNNTLYATPSRHWSAGVWDSTPYHRAPMVYGHYELMHILEGSVRITDDQGRATTFEQDSIFLVPKGAKCSWLSEEHVRKVWGILRIPS</sequence>